<proteinExistence type="predicted"/>
<feature type="region of interest" description="Disordered" evidence="1">
    <location>
        <begin position="249"/>
        <end position="290"/>
    </location>
</feature>
<evidence type="ECO:0000313" key="2">
    <source>
        <dbReference type="EMBL" id="KXZ55615.1"/>
    </source>
</evidence>
<sequence length="609" mass="62379">MSKQQATRAPAAGAWRSATIVGHDEWSGAFTLKYHHEHRSSHSKLFLPLAALHFARLPPPPGTPPRSFGDGRSQLPAVLLPPLTPPRSSAVATVAAAVQPSPPLPPPPPPSRSLHPVLLQELLRGHDSHLSPPRAPQPAEWFLKREGLTPETAAPGPLRPADVTQPQLLALASPLAAAQPQPSPQKRRAELQATVALLQRQPSAVLAVAAAATGNPQAPPEPPPHGECFPGGLGRTVAAVLVADCDSVDSLPSEPASPRDGAAAHRRFTGSDDGRAALSAADPDPGLRPSAAVSRVASAADLASRAHARARTNASLSGGASEGSWGNGRYGGAWGAAAADSALPSMAGAAMQRPLVPPATVEVARPVFGGLEARQAPTSLGSWFAASEPPAPMLSSPFTSCQPTSSESVPAFGFGELGAGAGYLGDCLTVRGSPAKRSAELFQPPLRLAERSSNVSAVLRYPVDASVLAEPVAGTLSSLGSAHEPLVAYPGAPSRPWALPPPHSSAAPLAQQTLRWQLAPAATAPSLTAPVLSEPAAGARPLKRLRVLDCADPLAAAMGPGPGLRRTSLADLADPLGLFGATDCWAVLPELDGQGGTGWAVPPDLWAQV</sequence>
<reference evidence="3" key="1">
    <citation type="journal article" date="2016" name="Nat. Commun.">
        <title>The Gonium pectorale genome demonstrates co-option of cell cycle regulation during the evolution of multicellularity.</title>
        <authorList>
            <person name="Hanschen E.R."/>
            <person name="Marriage T.N."/>
            <person name="Ferris P.J."/>
            <person name="Hamaji T."/>
            <person name="Toyoda A."/>
            <person name="Fujiyama A."/>
            <person name="Neme R."/>
            <person name="Noguchi H."/>
            <person name="Minakuchi Y."/>
            <person name="Suzuki M."/>
            <person name="Kawai-Toyooka H."/>
            <person name="Smith D.R."/>
            <person name="Sparks H."/>
            <person name="Anderson J."/>
            <person name="Bakaric R."/>
            <person name="Luria V."/>
            <person name="Karger A."/>
            <person name="Kirschner M.W."/>
            <person name="Durand P.M."/>
            <person name="Michod R.E."/>
            <person name="Nozaki H."/>
            <person name="Olson B.J."/>
        </authorList>
    </citation>
    <scope>NUCLEOTIDE SEQUENCE [LARGE SCALE GENOMIC DNA]</scope>
    <source>
        <strain evidence="3">NIES-2863</strain>
    </source>
</reference>
<dbReference type="AlphaFoldDB" id="A0A150H0L4"/>
<protein>
    <submittedName>
        <fullName evidence="2">Uncharacterized protein</fullName>
    </submittedName>
</protein>
<dbReference type="STRING" id="33097.A0A150H0L4"/>
<dbReference type="EMBL" id="LSYV01000003">
    <property type="protein sequence ID" value="KXZ55615.1"/>
    <property type="molecule type" value="Genomic_DNA"/>
</dbReference>
<evidence type="ECO:0000313" key="3">
    <source>
        <dbReference type="Proteomes" id="UP000075714"/>
    </source>
</evidence>
<name>A0A150H0L4_GONPE</name>
<comment type="caution">
    <text evidence="2">The sequence shown here is derived from an EMBL/GenBank/DDBJ whole genome shotgun (WGS) entry which is preliminary data.</text>
</comment>
<evidence type="ECO:0000256" key="1">
    <source>
        <dbReference type="SAM" id="MobiDB-lite"/>
    </source>
</evidence>
<accession>A0A150H0L4</accession>
<organism evidence="2 3">
    <name type="scientific">Gonium pectorale</name>
    <name type="common">Green alga</name>
    <dbReference type="NCBI Taxonomy" id="33097"/>
    <lineage>
        <taxon>Eukaryota</taxon>
        <taxon>Viridiplantae</taxon>
        <taxon>Chlorophyta</taxon>
        <taxon>core chlorophytes</taxon>
        <taxon>Chlorophyceae</taxon>
        <taxon>CS clade</taxon>
        <taxon>Chlamydomonadales</taxon>
        <taxon>Volvocaceae</taxon>
        <taxon>Gonium</taxon>
    </lineage>
</organism>
<dbReference type="Proteomes" id="UP000075714">
    <property type="component" value="Unassembled WGS sequence"/>
</dbReference>
<keyword evidence="3" id="KW-1185">Reference proteome</keyword>
<gene>
    <name evidence="2" type="ORF">GPECTOR_2g1165</name>
</gene>